<dbReference type="Gramene" id="C.cajan_26571.t">
    <property type="protein sequence ID" value="C.cajan_26571.t.cds1"/>
    <property type="gene ID" value="C.cajan_26571"/>
</dbReference>
<dbReference type="OMA" id="WVHRANF"/>
<protein>
    <submittedName>
        <fullName evidence="5">Zinc finger protein CONSTANS-LIKE 3</fullName>
    </submittedName>
</protein>
<evidence type="ECO:0000256" key="1">
    <source>
        <dbReference type="ARBA" id="ARBA00022723"/>
    </source>
</evidence>
<keyword evidence="1" id="KW-0479">Metal-binding</keyword>
<sequence>MCKGAEEKNVAPLASTRGSASCDLCGLKASLYCQADNAYLCGKCDNWVHKANVLALRHVRCFLCNTCQNLTQRYLIGVSVEIVLPPTVRWIVQKQDLPNNNNDRYVVQER</sequence>
<dbReference type="PANTHER" id="PTHR31717:SF142">
    <property type="entry name" value="B-BOX DOMAIN PROTEIN 30-RELATED"/>
    <property type="match status" value="1"/>
</dbReference>
<proteinExistence type="predicted"/>
<name>A0A151S690_CAJCA</name>
<dbReference type="CDD" id="cd19821">
    <property type="entry name" value="Bbox1_BBX-like"/>
    <property type="match status" value="1"/>
</dbReference>
<gene>
    <name evidence="5" type="ORF">KK1_027918</name>
</gene>
<evidence type="ECO:0000313" key="5">
    <source>
        <dbReference type="EMBL" id="KYP50340.1"/>
    </source>
</evidence>
<evidence type="ECO:0000256" key="2">
    <source>
        <dbReference type="ARBA" id="ARBA00022771"/>
    </source>
</evidence>
<dbReference type="GO" id="GO:0008270">
    <property type="term" value="F:zinc ion binding"/>
    <property type="evidence" value="ECO:0007669"/>
    <property type="project" value="UniProtKB-KW"/>
</dbReference>
<dbReference type="InterPro" id="IPR000315">
    <property type="entry name" value="Znf_B-box"/>
</dbReference>
<dbReference type="InterPro" id="IPR049808">
    <property type="entry name" value="CONSTANS-like_Bbox1"/>
</dbReference>
<keyword evidence="3" id="KW-0862">Zinc</keyword>
<accession>A0A151S690</accession>
<evidence type="ECO:0000256" key="3">
    <source>
        <dbReference type="ARBA" id="ARBA00022833"/>
    </source>
</evidence>
<dbReference type="Proteomes" id="UP000075243">
    <property type="component" value="Unassembled WGS sequence"/>
</dbReference>
<evidence type="ECO:0000259" key="4">
    <source>
        <dbReference type="SMART" id="SM00336"/>
    </source>
</evidence>
<evidence type="ECO:0000313" key="6">
    <source>
        <dbReference type="Proteomes" id="UP000075243"/>
    </source>
</evidence>
<dbReference type="SMART" id="SM00336">
    <property type="entry name" value="BBOX"/>
    <property type="match status" value="1"/>
</dbReference>
<dbReference type="EMBL" id="KQ483457">
    <property type="protein sequence ID" value="KYP50340.1"/>
    <property type="molecule type" value="Genomic_DNA"/>
</dbReference>
<dbReference type="AlphaFoldDB" id="A0A151S690"/>
<keyword evidence="6" id="KW-1185">Reference proteome</keyword>
<reference evidence="5" key="1">
    <citation type="journal article" date="2012" name="Nat. Biotechnol.">
        <title>Draft genome sequence of pigeonpea (Cajanus cajan), an orphan legume crop of resource-poor farmers.</title>
        <authorList>
            <person name="Varshney R.K."/>
            <person name="Chen W."/>
            <person name="Li Y."/>
            <person name="Bharti A.K."/>
            <person name="Saxena R.K."/>
            <person name="Schlueter J.A."/>
            <person name="Donoghue M.T."/>
            <person name="Azam S."/>
            <person name="Fan G."/>
            <person name="Whaley A.M."/>
            <person name="Farmer A.D."/>
            <person name="Sheridan J."/>
            <person name="Iwata A."/>
            <person name="Tuteja R."/>
            <person name="Penmetsa R.V."/>
            <person name="Wu W."/>
            <person name="Upadhyaya H.D."/>
            <person name="Yang S.P."/>
            <person name="Shah T."/>
            <person name="Saxena K.B."/>
            <person name="Michael T."/>
            <person name="McCombie W.R."/>
            <person name="Yang B."/>
            <person name="Zhang G."/>
            <person name="Yang H."/>
            <person name="Wang J."/>
            <person name="Spillane C."/>
            <person name="Cook D.R."/>
            <person name="May G.D."/>
            <person name="Xu X."/>
            <person name="Jackson S.A."/>
        </authorList>
    </citation>
    <scope>NUCLEOTIDE SEQUENCE [LARGE SCALE GENOMIC DNA]</scope>
</reference>
<feature type="domain" description="B box-type" evidence="4">
    <location>
        <begin position="17"/>
        <end position="63"/>
    </location>
</feature>
<organism evidence="5 6">
    <name type="scientific">Cajanus cajan</name>
    <name type="common">Pigeon pea</name>
    <name type="synonym">Cajanus indicus</name>
    <dbReference type="NCBI Taxonomy" id="3821"/>
    <lineage>
        <taxon>Eukaryota</taxon>
        <taxon>Viridiplantae</taxon>
        <taxon>Streptophyta</taxon>
        <taxon>Embryophyta</taxon>
        <taxon>Tracheophyta</taxon>
        <taxon>Spermatophyta</taxon>
        <taxon>Magnoliopsida</taxon>
        <taxon>eudicotyledons</taxon>
        <taxon>Gunneridae</taxon>
        <taxon>Pentapetalae</taxon>
        <taxon>rosids</taxon>
        <taxon>fabids</taxon>
        <taxon>Fabales</taxon>
        <taxon>Fabaceae</taxon>
        <taxon>Papilionoideae</taxon>
        <taxon>50 kb inversion clade</taxon>
        <taxon>NPAAA clade</taxon>
        <taxon>indigoferoid/millettioid clade</taxon>
        <taxon>Phaseoleae</taxon>
        <taxon>Cajanus</taxon>
    </lineage>
</organism>
<dbReference type="PANTHER" id="PTHR31717">
    <property type="entry name" value="ZINC FINGER PROTEIN CONSTANS-LIKE 10"/>
    <property type="match status" value="1"/>
</dbReference>
<keyword evidence="2" id="KW-0863">Zinc-finger</keyword>
<dbReference type="Pfam" id="PF00643">
    <property type="entry name" value="zf-B_box"/>
    <property type="match status" value="1"/>
</dbReference>